<evidence type="ECO:0000313" key="3">
    <source>
        <dbReference type="EMBL" id="GBB97472.1"/>
    </source>
</evidence>
<sequence>MQRTNSPVEKTLPYKKRTLRSTTKSEIINVTNKTKKSDNYTSVTDESIAKDTYSVEEEGENSDDTIKPNRQNKRNKTKEDQSKDVNMQESIHPISSELDAPDVSVNETLQILHKETSNPNQQSQQNLNDSIHCPNNNTTSSPTDEGQSRDQGKIPNATNKETQDQQQTNPNKDTIMLDTNDDFTSYGGQVNHTVFTFLKSFKTYENNLEGVINLIRTCFHANDSFIGVSSRPIVIGQVPLIILRFNNKSYADALHNTFNDTLKVTFYKFNEETVNQEIAKHLEKIDRRTIKLVDIKANFPTDTIIEVFQKAYGPIEKVQEIFKKPFTRQPTNTIPNRNPNIVRHQQQRRNNNKPTKKQILLTFKNQSSADNIFRNDIWYKTIDHINIRILPANQISEEYIKRMECSYKIMGIPLNATSQDLKPLLIKIGAPSCSFITPPRRQTFKTAYVYAPKAKFINTYTKFNVFNTTIYVFPSSHNKSCTICGNPSHKYQSCDLRADNNMTPTRTLKKSLINRNANTKISLNTDITKKFKHLLNGNFTTYHKNTPSKQQFHPTLTSHTKPNSFAMKQPLMEMNNWDHPIDELKLEITALKTLLKDAHTKINTLEQENKTLKNQLAKLQTDILNNHKITIAIKE</sequence>
<feature type="compositionally biased region" description="Polar residues" evidence="2">
    <location>
        <begin position="133"/>
        <end position="145"/>
    </location>
</feature>
<evidence type="ECO:0000256" key="2">
    <source>
        <dbReference type="SAM" id="MobiDB-lite"/>
    </source>
</evidence>
<dbReference type="Proteomes" id="UP000615446">
    <property type="component" value="Unassembled WGS sequence"/>
</dbReference>
<name>A0A2Z6R927_9GLOM</name>
<feature type="compositionally biased region" description="Acidic residues" evidence="2">
    <location>
        <begin position="54"/>
        <end position="63"/>
    </location>
</feature>
<feature type="region of interest" description="Disordered" evidence="2">
    <location>
        <begin position="1"/>
        <end position="87"/>
    </location>
</feature>
<feature type="region of interest" description="Disordered" evidence="2">
    <location>
        <begin position="116"/>
        <end position="174"/>
    </location>
</feature>
<protein>
    <recommendedName>
        <fullName evidence="6">CCHC-type domain-containing protein</fullName>
    </recommendedName>
</protein>
<feature type="compositionally biased region" description="Low complexity" evidence="2">
    <location>
        <begin position="328"/>
        <end position="341"/>
    </location>
</feature>
<feature type="region of interest" description="Disordered" evidence="2">
    <location>
        <begin position="328"/>
        <end position="353"/>
    </location>
</feature>
<feature type="compositionally biased region" description="Polar residues" evidence="2">
    <location>
        <begin position="156"/>
        <end position="172"/>
    </location>
</feature>
<evidence type="ECO:0000256" key="1">
    <source>
        <dbReference type="SAM" id="Coils"/>
    </source>
</evidence>
<keyword evidence="5" id="KW-1185">Reference proteome</keyword>
<feature type="coiled-coil region" evidence="1">
    <location>
        <begin position="581"/>
        <end position="622"/>
    </location>
</feature>
<feature type="compositionally biased region" description="Polar residues" evidence="2">
    <location>
        <begin position="20"/>
        <end position="32"/>
    </location>
</feature>
<dbReference type="Proteomes" id="UP000247702">
    <property type="component" value="Unassembled WGS sequence"/>
</dbReference>
<reference evidence="3 5" key="1">
    <citation type="submission" date="2017-11" db="EMBL/GenBank/DDBJ databases">
        <title>The genome of Rhizophagus clarus HR1 reveals common genetic basis of auxotrophy among arbuscular mycorrhizal fungi.</title>
        <authorList>
            <person name="Kobayashi Y."/>
        </authorList>
    </citation>
    <scope>NUCLEOTIDE SEQUENCE [LARGE SCALE GENOMIC DNA]</scope>
    <source>
        <strain evidence="3 5">HR1</strain>
    </source>
</reference>
<keyword evidence="1" id="KW-0175">Coiled coil</keyword>
<dbReference type="EMBL" id="BLAL01000215">
    <property type="protein sequence ID" value="GES92281.1"/>
    <property type="molecule type" value="Genomic_DNA"/>
</dbReference>
<gene>
    <name evidence="4" type="ORF">RCL2_001906800</name>
    <name evidence="3" type="ORF">RclHR1_00030029</name>
</gene>
<proteinExistence type="predicted"/>
<dbReference type="AlphaFoldDB" id="A0A2Z6R927"/>
<organism evidence="3 5">
    <name type="scientific">Rhizophagus clarus</name>
    <dbReference type="NCBI Taxonomy" id="94130"/>
    <lineage>
        <taxon>Eukaryota</taxon>
        <taxon>Fungi</taxon>
        <taxon>Fungi incertae sedis</taxon>
        <taxon>Mucoromycota</taxon>
        <taxon>Glomeromycotina</taxon>
        <taxon>Glomeromycetes</taxon>
        <taxon>Glomerales</taxon>
        <taxon>Glomeraceae</taxon>
        <taxon>Rhizophagus</taxon>
    </lineage>
</organism>
<evidence type="ECO:0000313" key="5">
    <source>
        <dbReference type="Proteomes" id="UP000247702"/>
    </source>
</evidence>
<reference evidence="4" key="2">
    <citation type="submission" date="2019-10" db="EMBL/GenBank/DDBJ databases">
        <title>Conservation and host-specific expression of non-tandemly repeated heterogenous ribosome RNA gene in arbuscular mycorrhizal fungi.</title>
        <authorList>
            <person name="Maeda T."/>
            <person name="Kobayashi Y."/>
            <person name="Nakagawa T."/>
            <person name="Ezawa T."/>
            <person name="Yamaguchi K."/>
            <person name="Bino T."/>
            <person name="Nishimoto Y."/>
            <person name="Shigenobu S."/>
            <person name="Kawaguchi M."/>
        </authorList>
    </citation>
    <scope>NUCLEOTIDE SEQUENCE</scope>
    <source>
        <strain evidence="4">HR1</strain>
    </source>
</reference>
<dbReference type="OrthoDB" id="2334632at2759"/>
<comment type="caution">
    <text evidence="3">The sequence shown here is derived from an EMBL/GenBank/DDBJ whole genome shotgun (WGS) entry which is preliminary data.</text>
</comment>
<evidence type="ECO:0000313" key="4">
    <source>
        <dbReference type="EMBL" id="GES92281.1"/>
    </source>
</evidence>
<dbReference type="EMBL" id="BEXD01002223">
    <property type="protein sequence ID" value="GBB97472.1"/>
    <property type="molecule type" value="Genomic_DNA"/>
</dbReference>
<accession>A0A2Z6R927</accession>
<evidence type="ECO:0008006" key="6">
    <source>
        <dbReference type="Google" id="ProtNLM"/>
    </source>
</evidence>
<feature type="compositionally biased region" description="Low complexity" evidence="2">
    <location>
        <begin position="117"/>
        <end position="130"/>
    </location>
</feature>